<proteinExistence type="predicted"/>
<dbReference type="EMBL" id="CAEZSF010000047">
    <property type="protein sequence ID" value="CAB4535042.1"/>
    <property type="molecule type" value="Genomic_DNA"/>
</dbReference>
<reference evidence="2" key="1">
    <citation type="submission" date="2020-05" db="EMBL/GenBank/DDBJ databases">
        <authorList>
            <person name="Chiriac C."/>
            <person name="Salcher M."/>
            <person name="Ghai R."/>
            <person name="Kavagutti S V."/>
        </authorList>
    </citation>
    <scope>NUCLEOTIDE SEQUENCE</scope>
</reference>
<sequence>MRWGLLECRSARRGERREPQTNLPMPDRNLGRNSQKQLITPYRRPNLMQTQQRPNRPRLWCTPGMQGLPRPHLRCVVSDERSASRPWRPNLLPDRHGRVTLHLEQLKHPRLIRQVLANQSLKLLHLTAHGGSDPARPSDYFPKERVQNLLNSGHDEWRSGPLTFSKISGPG</sequence>
<name>A0A6J6B7H9_9ZZZZ</name>
<gene>
    <name evidence="2" type="ORF">UFOPK1358_00678</name>
</gene>
<organism evidence="2">
    <name type="scientific">freshwater metagenome</name>
    <dbReference type="NCBI Taxonomy" id="449393"/>
    <lineage>
        <taxon>unclassified sequences</taxon>
        <taxon>metagenomes</taxon>
        <taxon>ecological metagenomes</taxon>
    </lineage>
</organism>
<accession>A0A6J6B7H9</accession>
<protein>
    <submittedName>
        <fullName evidence="2">Unannotated protein</fullName>
    </submittedName>
</protein>
<feature type="region of interest" description="Disordered" evidence="1">
    <location>
        <begin position="9"/>
        <end position="58"/>
    </location>
</feature>
<dbReference type="AlphaFoldDB" id="A0A6J6B7H9"/>
<evidence type="ECO:0000256" key="1">
    <source>
        <dbReference type="SAM" id="MobiDB-lite"/>
    </source>
</evidence>
<evidence type="ECO:0000313" key="2">
    <source>
        <dbReference type="EMBL" id="CAB4535042.1"/>
    </source>
</evidence>
<feature type="compositionally biased region" description="Basic and acidic residues" evidence="1">
    <location>
        <begin position="9"/>
        <end position="19"/>
    </location>
</feature>